<accession>A0AAJ1MZ43</accession>
<comment type="caution">
    <text evidence="1">The sequence shown here is derived from an EMBL/GenBank/DDBJ whole genome shotgun (WGS) entry which is preliminary data.</text>
</comment>
<evidence type="ECO:0000313" key="2">
    <source>
        <dbReference type="Proteomes" id="UP001222434"/>
    </source>
</evidence>
<evidence type="ECO:0000313" key="1">
    <source>
        <dbReference type="EMBL" id="MDE1478358.1"/>
    </source>
</evidence>
<dbReference type="AlphaFoldDB" id="A0AAJ1MZ43"/>
<gene>
    <name evidence="1" type="ORF">KKJ01_08945</name>
</gene>
<organism evidence="1 2">
    <name type="scientific">Xenorhabdus bovienii</name>
    <name type="common">Xenorhabdus nematophila subsp. bovienii</name>
    <dbReference type="NCBI Taxonomy" id="40576"/>
    <lineage>
        <taxon>Bacteria</taxon>
        <taxon>Pseudomonadati</taxon>
        <taxon>Pseudomonadota</taxon>
        <taxon>Gammaproteobacteria</taxon>
        <taxon>Enterobacterales</taxon>
        <taxon>Morganellaceae</taxon>
        <taxon>Xenorhabdus</taxon>
    </lineage>
</organism>
<dbReference type="EMBL" id="JAILSO010000024">
    <property type="protein sequence ID" value="MDE1478358.1"/>
    <property type="molecule type" value="Genomic_DNA"/>
</dbReference>
<sequence length="94" mass="10571">MRLIENYIPPSTGDLADLKGNLRFTGQQMAELAGVSNSNQWRKYTGGEKPRALNQHVLFFIAAQLALDPKALELILDKMRALGAEFEENLMNHE</sequence>
<name>A0AAJ1MZ43_XENBV</name>
<reference evidence="1" key="1">
    <citation type="submission" date="2021-08" db="EMBL/GenBank/DDBJ databases">
        <authorList>
            <person name="Papudeshi B."/>
            <person name="Bashey-Visser F."/>
        </authorList>
    </citation>
    <scope>NUCLEOTIDE SEQUENCE</scope>
    <source>
        <strain evidence="1">MC_266_E_2016</strain>
    </source>
</reference>
<dbReference type="RefSeq" id="WP_274712365.1">
    <property type="nucleotide sequence ID" value="NZ_JAILSO010000024.1"/>
</dbReference>
<proteinExistence type="predicted"/>
<reference evidence="1" key="2">
    <citation type="journal article" date="2022" name="J. Evol. Biol.">
        <title>Pre- and post-association barriers to host switching in sympatric mutualists.</title>
        <authorList>
            <person name="Dinges Z.M."/>
            <person name="Phillips R.K."/>
            <person name="Lively C.M."/>
            <person name="Bashey F."/>
        </authorList>
    </citation>
    <scope>NUCLEOTIDE SEQUENCE</scope>
    <source>
        <strain evidence="1">MC_266_E_2016</strain>
    </source>
</reference>
<dbReference type="Proteomes" id="UP001222434">
    <property type="component" value="Unassembled WGS sequence"/>
</dbReference>
<protein>
    <submittedName>
        <fullName evidence="1">XRE family transcriptional regulator</fullName>
    </submittedName>
</protein>